<evidence type="ECO:0000259" key="1">
    <source>
        <dbReference type="PROSITE" id="PS50112"/>
    </source>
</evidence>
<dbReference type="EMBL" id="LT906449">
    <property type="protein sequence ID" value="SNV15918.1"/>
    <property type="molecule type" value="Genomic_DNA"/>
</dbReference>
<dbReference type="Gene3D" id="3.30.450.20">
    <property type="entry name" value="PAS domain"/>
    <property type="match status" value="1"/>
</dbReference>
<evidence type="ECO:0000313" key="5">
    <source>
        <dbReference type="Proteomes" id="UP000215539"/>
    </source>
</evidence>
<dbReference type="CDD" id="cd00130">
    <property type="entry name" value="PAS"/>
    <property type="match status" value="1"/>
</dbReference>
<proteinExistence type="predicted"/>
<dbReference type="KEGG" id="chg:AXF12_09805"/>
<dbReference type="InterPro" id="IPR000014">
    <property type="entry name" value="PAS"/>
</dbReference>
<dbReference type="SUPFAM" id="SSF55785">
    <property type="entry name" value="PYP-like sensor domain (PAS domain)"/>
    <property type="match status" value="1"/>
</dbReference>
<dbReference type="InterPro" id="IPR013655">
    <property type="entry name" value="PAS_fold_3"/>
</dbReference>
<evidence type="ECO:0000313" key="3">
    <source>
        <dbReference type="EMBL" id="SNV15918.1"/>
    </source>
</evidence>
<dbReference type="RefSeq" id="WP_066430687.1">
    <property type="nucleotide sequence ID" value="NZ_CP014227.1"/>
</dbReference>
<dbReference type="Pfam" id="PF08447">
    <property type="entry name" value="PAS_3"/>
    <property type="match status" value="1"/>
</dbReference>
<dbReference type="NCBIfam" id="TIGR00229">
    <property type="entry name" value="sensory_box"/>
    <property type="match status" value="1"/>
</dbReference>
<accession>A0AAX2H181</accession>
<keyword evidence="3" id="KW-0675">Receptor</keyword>
<dbReference type="Proteomes" id="UP000065822">
    <property type="component" value="Chromosome"/>
</dbReference>
<evidence type="ECO:0000313" key="2">
    <source>
        <dbReference type="EMBL" id="AMD85777.1"/>
    </source>
</evidence>
<feature type="domain" description="PAS" evidence="1">
    <location>
        <begin position="35"/>
        <end position="70"/>
    </location>
</feature>
<protein>
    <submittedName>
        <fullName evidence="3">Aerotaxis receptor</fullName>
    </submittedName>
    <submittedName>
        <fullName evidence="2">Chemotaxis protein</fullName>
    </submittedName>
</protein>
<dbReference type="EMBL" id="CP014227">
    <property type="protein sequence ID" value="AMD85777.1"/>
    <property type="molecule type" value="Genomic_DNA"/>
</dbReference>
<dbReference type="PROSITE" id="PS50112">
    <property type="entry name" value="PAS"/>
    <property type="match status" value="1"/>
</dbReference>
<dbReference type="AlphaFoldDB" id="A0AAX2H181"/>
<gene>
    <name evidence="3" type="primary">aer_3</name>
    <name evidence="2" type="ORF">AXF12_09805</name>
    <name evidence="3" type="ORF">SAMEA44541418_02196</name>
</gene>
<reference evidence="3 5" key="2">
    <citation type="submission" date="2017-06" db="EMBL/GenBank/DDBJ databases">
        <authorList>
            <consortium name="Pathogen Informatics"/>
        </authorList>
    </citation>
    <scope>NUCLEOTIDE SEQUENCE [LARGE SCALE GENOMIC DNA]</scope>
    <source>
        <strain evidence="3 5">NCTC12947</strain>
    </source>
</reference>
<dbReference type="Proteomes" id="UP000215539">
    <property type="component" value="Chromosome 1"/>
</dbReference>
<keyword evidence="4" id="KW-1185">Reference proteome</keyword>
<dbReference type="InterPro" id="IPR035965">
    <property type="entry name" value="PAS-like_dom_sf"/>
</dbReference>
<reference evidence="2 4" key="1">
    <citation type="submission" date="2016-02" db="EMBL/GenBank/DDBJ databases">
        <authorList>
            <person name="Holder M.E."/>
            <person name="Ajami N.J."/>
            <person name="Petrosino J.F."/>
        </authorList>
    </citation>
    <scope>NUCLEOTIDE SEQUENCE [LARGE SCALE GENOMIC DNA]</scope>
    <source>
        <strain evidence="2 4">CCUG 32990</strain>
    </source>
</reference>
<organism evidence="3 5">
    <name type="scientific">Capnocytophaga haemolytica</name>
    <dbReference type="NCBI Taxonomy" id="45243"/>
    <lineage>
        <taxon>Bacteria</taxon>
        <taxon>Pseudomonadati</taxon>
        <taxon>Bacteroidota</taxon>
        <taxon>Flavobacteriia</taxon>
        <taxon>Flavobacteriales</taxon>
        <taxon>Flavobacteriaceae</taxon>
        <taxon>Capnocytophaga</taxon>
    </lineage>
</organism>
<sequence length="232" mass="26726">MIKDYRDIELTVQRPAPIDREVVWDKSKVIISETDIYGRITNVNDIFCSVCGYSADELIGQPHSIIRHPDMPKITFKLLWDNLKLGNNFAGVVKNLAKSGEYYWVITDFEMRRDASGNITHYIARRKSVPKKVIDNYVTPLYETLLKLEKIGGMELSARFFKNYLAKQGKDYMDFIIDVMNKNREDAVFEEIPMATFSSNKEPELVTDDIVTVGVGGSMDEKRKNFFGKLFQ</sequence>
<evidence type="ECO:0000313" key="4">
    <source>
        <dbReference type="Proteomes" id="UP000065822"/>
    </source>
</evidence>
<name>A0AAX2H181_9FLAO</name>